<keyword evidence="4" id="KW-1185">Reference proteome</keyword>
<proteinExistence type="predicted"/>
<evidence type="ECO:0000256" key="2">
    <source>
        <dbReference type="SAM" id="Phobius"/>
    </source>
</evidence>
<feature type="region of interest" description="Disordered" evidence="1">
    <location>
        <begin position="260"/>
        <end position="284"/>
    </location>
</feature>
<name>A0ABV6MF62_9ACTN</name>
<keyword evidence="2" id="KW-0812">Transmembrane</keyword>
<accession>A0ABV6MF62</accession>
<sequence length="427" mass="43299">MRIVRTAAGMLLLTIGLPVLLVGGALWTAMQHRDGDGAFSGRVERITTPGHAVVVPDLDALLRREAPFTRARDTRLRVTAETEAGPALVGIAPATDVARYLAGVAYAQVDRVSLTSGPLPVRVTPVEGTAVPAAQPAWQAAGTGAVAWDSAQVRGQHLALVVMHPDGQAGMTVDLRVEVRPGWLAPATWGLLVAGAVLIVLGMATLAWPVRRPAAPRPATLADVLPPPAPPQVVTPQQVRPGWAAPTPMPVQPILTWPPHPSVGVTPAPLPAPSSPSAPAREQAPGVLVASGVAAPRGAGLAAGDTRAAHLRDADLGDTDIHGADPRSAGTDGDADLGNAGAGDVADLRDAGAGDGAGPGDAELPEFERAEVTGPDLPGSADLASALGSLGAKSRSTRRRKTAAGLPTDASPAAAASPSTARRARRD</sequence>
<keyword evidence="2" id="KW-0472">Membrane</keyword>
<dbReference type="RefSeq" id="WP_377260861.1">
    <property type="nucleotide sequence ID" value="NZ_JBHLUH010000081.1"/>
</dbReference>
<gene>
    <name evidence="3" type="ORF">ACFFIA_37730</name>
</gene>
<evidence type="ECO:0000256" key="1">
    <source>
        <dbReference type="SAM" id="MobiDB-lite"/>
    </source>
</evidence>
<feature type="compositionally biased region" description="Low complexity" evidence="1">
    <location>
        <begin position="407"/>
        <end position="421"/>
    </location>
</feature>
<feature type="transmembrane region" description="Helical" evidence="2">
    <location>
        <begin position="7"/>
        <end position="30"/>
    </location>
</feature>
<evidence type="ECO:0000313" key="3">
    <source>
        <dbReference type="EMBL" id="MFC0533361.1"/>
    </source>
</evidence>
<reference evidence="3 4" key="1">
    <citation type="submission" date="2024-09" db="EMBL/GenBank/DDBJ databases">
        <authorList>
            <person name="Sun Q."/>
            <person name="Mori K."/>
        </authorList>
    </citation>
    <scope>NUCLEOTIDE SEQUENCE [LARGE SCALE GENOMIC DNA]</scope>
    <source>
        <strain evidence="3 4">TBRC 3947</strain>
    </source>
</reference>
<organism evidence="3 4">
    <name type="scientific">Phytohabitans kaempferiae</name>
    <dbReference type="NCBI Taxonomy" id="1620943"/>
    <lineage>
        <taxon>Bacteria</taxon>
        <taxon>Bacillati</taxon>
        <taxon>Actinomycetota</taxon>
        <taxon>Actinomycetes</taxon>
        <taxon>Micromonosporales</taxon>
        <taxon>Micromonosporaceae</taxon>
    </lineage>
</organism>
<feature type="transmembrane region" description="Helical" evidence="2">
    <location>
        <begin position="187"/>
        <end position="208"/>
    </location>
</feature>
<dbReference type="Proteomes" id="UP001589867">
    <property type="component" value="Unassembled WGS sequence"/>
</dbReference>
<feature type="compositionally biased region" description="Low complexity" evidence="1">
    <location>
        <begin position="379"/>
        <end position="392"/>
    </location>
</feature>
<feature type="region of interest" description="Disordered" evidence="1">
    <location>
        <begin position="317"/>
        <end position="427"/>
    </location>
</feature>
<feature type="compositionally biased region" description="Low complexity" evidence="1">
    <location>
        <begin position="329"/>
        <end position="345"/>
    </location>
</feature>
<protein>
    <submittedName>
        <fullName evidence="3">Uncharacterized protein</fullName>
    </submittedName>
</protein>
<evidence type="ECO:0000313" key="4">
    <source>
        <dbReference type="Proteomes" id="UP001589867"/>
    </source>
</evidence>
<comment type="caution">
    <text evidence="3">The sequence shown here is derived from an EMBL/GenBank/DDBJ whole genome shotgun (WGS) entry which is preliminary data.</text>
</comment>
<keyword evidence="2" id="KW-1133">Transmembrane helix</keyword>
<dbReference type="EMBL" id="JBHLUH010000081">
    <property type="protein sequence ID" value="MFC0533361.1"/>
    <property type="molecule type" value="Genomic_DNA"/>
</dbReference>